<protein>
    <submittedName>
        <fullName evidence="3">CACTA en-spm transposon protein</fullName>
    </submittedName>
</protein>
<dbReference type="EMBL" id="UZAH01001222">
    <property type="protein sequence ID" value="VDO19588.1"/>
    <property type="molecule type" value="Genomic_DNA"/>
</dbReference>
<sequence length="103" mass="11619">MVGTELDAFYEKLEEVISNEMSAFYRFVVADFNAKVGVAPKRSTVSEDLDAENGTKTAIVSLSFVPFFMETQREGTFSVDMGITLWYDSTTYLQPKVEPSWIP</sequence>
<organism evidence="2 3">
    <name type="scientific">Heligmosomoides polygyrus</name>
    <name type="common">Parasitic roundworm</name>
    <dbReference type="NCBI Taxonomy" id="6339"/>
    <lineage>
        <taxon>Eukaryota</taxon>
        <taxon>Metazoa</taxon>
        <taxon>Ecdysozoa</taxon>
        <taxon>Nematoda</taxon>
        <taxon>Chromadorea</taxon>
        <taxon>Rhabditida</taxon>
        <taxon>Rhabditina</taxon>
        <taxon>Rhabditomorpha</taxon>
        <taxon>Strongyloidea</taxon>
        <taxon>Heligmosomidae</taxon>
        <taxon>Heligmosomoides</taxon>
    </lineage>
</organism>
<keyword evidence="2" id="KW-1185">Reference proteome</keyword>
<evidence type="ECO:0000313" key="3">
    <source>
        <dbReference type="WBParaSite" id="HPBE_0000120501-mRNA-1"/>
    </source>
</evidence>
<evidence type="ECO:0000313" key="1">
    <source>
        <dbReference type="EMBL" id="VDO19588.1"/>
    </source>
</evidence>
<dbReference type="OrthoDB" id="5904477at2759"/>
<dbReference type="WBParaSite" id="HPBE_0000120501-mRNA-1">
    <property type="protein sequence ID" value="HPBE_0000120501-mRNA-1"/>
    <property type="gene ID" value="HPBE_0000120501"/>
</dbReference>
<accession>A0A183F4W3</accession>
<dbReference type="AlphaFoldDB" id="A0A183F4W3"/>
<name>A0A183F4W3_HELPZ</name>
<reference evidence="3" key="2">
    <citation type="submission" date="2019-09" db="UniProtKB">
        <authorList>
            <consortium name="WormBaseParasite"/>
        </authorList>
    </citation>
    <scope>IDENTIFICATION</scope>
</reference>
<evidence type="ECO:0000313" key="2">
    <source>
        <dbReference type="Proteomes" id="UP000050761"/>
    </source>
</evidence>
<accession>A0A3P7WPK4</accession>
<proteinExistence type="predicted"/>
<gene>
    <name evidence="1" type="ORF">HPBE_LOCUS1206</name>
</gene>
<reference evidence="1 2" key="1">
    <citation type="submission" date="2018-11" db="EMBL/GenBank/DDBJ databases">
        <authorList>
            <consortium name="Pathogen Informatics"/>
        </authorList>
    </citation>
    <scope>NUCLEOTIDE SEQUENCE [LARGE SCALE GENOMIC DNA]</scope>
</reference>
<dbReference type="Proteomes" id="UP000050761">
    <property type="component" value="Unassembled WGS sequence"/>
</dbReference>